<feature type="non-terminal residue" evidence="2">
    <location>
        <position position="1"/>
    </location>
</feature>
<proteinExistence type="predicted"/>
<gene>
    <name evidence="2" type="ORF">OVN521_LOCUS44328</name>
</gene>
<dbReference type="Proteomes" id="UP000663866">
    <property type="component" value="Unassembled WGS sequence"/>
</dbReference>
<sequence length="79" mass="8897">GRLVGGDPMKNNSNYSNNQQLFVVGTRSKVIDSLDLENFSQQKEIHFDAEIEDQKSPRFQQASNRRSPFPIPSSNGELS</sequence>
<comment type="caution">
    <text evidence="2">The sequence shown here is derived from an EMBL/GenBank/DDBJ whole genome shotgun (WGS) entry which is preliminary data.</text>
</comment>
<evidence type="ECO:0000313" key="2">
    <source>
        <dbReference type="EMBL" id="CAF4578164.1"/>
    </source>
</evidence>
<keyword evidence="3" id="KW-1185">Reference proteome</keyword>
<protein>
    <submittedName>
        <fullName evidence="2">Uncharacterized protein</fullName>
    </submittedName>
</protein>
<feature type="compositionally biased region" description="Basic and acidic residues" evidence="1">
    <location>
        <begin position="47"/>
        <end position="56"/>
    </location>
</feature>
<dbReference type="AlphaFoldDB" id="A0A821AIB9"/>
<dbReference type="EMBL" id="CAJOBG010067024">
    <property type="protein sequence ID" value="CAF4578164.1"/>
    <property type="molecule type" value="Genomic_DNA"/>
</dbReference>
<evidence type="ECO:0000256" key="1">
    <source>
        <dbReference type="SAM" id="MobiDB-lite"/>
    </source>
</evidence>
<feature type="compositionally biased region" description="Polar residues" evidence="1">
    <location>
        <begin position="57"/>
        <end position="79"/>
    </location>
</feature>
<feature type="non-terminal residue" evidence="2">
    <location>
        <position position="79"/>
    </location>
</feature>
<name>A0A821AIB9_9BILA</name>
<accession>A0A821AIB9</accession>
<organism evidence="2 3">
    <name type="scientific">Rotaria magnacalcarata</name>
    <dbReference type="NCBI Taxonomy" id="392030"/>
    <lineage>
        <taxon>Eukaryota</taxon>
        <taxon>Metazoa</taxon>
        <taxon>Spiralia</taxon>
        <taxon>Gnathifera</taxon>
        <taxon>Rotifera</taxon>
        <taxon>Eurotatoria</taxon>
        <taxon>Bdelloidea</taxon>
        <taxon>Philodinida</taxon>
        <taxon>Philodinidae</taxon>
        <taxon>Rotaria</taxon>
    </lineage>
</organism>
<evidence type="ECO:0000313" key="3">
    <source>
        <dbReference type="Proteomes" id="UP000663866"/>
    </source>
</evidence>
<feature type="region of interest" description="Disordered" evidence="1">
    <location>
        <begin position="47"/>
        <end position="79"/>
    </location>
</feature>
<reference evidence="2" key="1">
    <citation type="submission" date="2021-02" db="EMBL/GenBank/DDBJ databases">
        <authorList>
            <person name="Nowell W R."/>
        </authorList>
    </citation>
    <scope>NUCLEOTIDE SEQUENCE</scope>
</reference>